<evidence type="ECO:0000313" key="2">
    <source>
        <dbReference type="Proteomes" id="UP001521184"/>
    </source>
</evidence>
<sequence length="315" mass="34419">MCFNLRTLLANRRKKPAKTAAPSPINLDSVPATTTKKKTTLADLPGEVRTEIYKLCIDSRRPFTPSPTHDVTSIMPFITTPAICRVNRATRPEALAVFLSRARWAVHGGSPTALGETSTLNGLNVRGGAGVGLGCGPPKVVVGSSTSPAAAPRDWVADRRQRFFPDDVALGTWARWCAAVETLGREAENGVSKLRVRTYAHAMCRPDLVVGGGIGGGLWNEYGLLEWDVDLIENRKERGKKKKRAFVKGRLTKRMVPVVAAAEEFLEELVAPLREKRVRGLLRVGDVRVLVETFVAYVADMGLSEETAFLKKIAF</sequence>
<comment type="caution">
    <text evidence="1">The sequence shown here is derived from an EMBL/GenBank/DDBJ whole genome shotgun (WGS) entry which is preliminary data.</text>
</comment>
<dbReference type="EMBL" id="JAKEKT020000093">
    <property type="protein sequence ID" value="KAL1637037.1"/>
    <property type="molecule type" value="Genomic_DNA"/>
</dbReference>
<name>A0ABR3TBZ7_9PEZI</name>
<accession>A0ABR3TBZ7</accession>
<dbReference type="Proteomes" id="UP001521184">
    <property type="component" value="Unassembled WGS sequence"/>
</dbReference>
<organism evidence="1 2">
    <name type="scientific">Diplodia intermedia</name>
    <dbReference type="NCBI Taxonomy" id="856260"/>
    <lineage>
        <taxon>Eukaryota</taxon>
        <taxon>Fungi</taxon>
        <taxon>Dikarya</taxon>
        <taxon>Ascomycota</taxon>
        <taxon>Pezizomycotina</taxon>
        <taxon>Dothideomycetes</taxon>
        <taxon>Dothideomycetes incertae sedis</taxon>
        <taxon>Botryosphaeriales</taxon>
        <taxon>Botryosphaeriaceae</taxon>
        <taxon>Diplodia</taxon>
    </lineage>
</organism>
<keyword evidence="2" id="KW-1185">Reference proteome</keyword>
<evidence type="ECO:0000313" key="1">
    <source>
        <dbReference type="EMBL" id="KAL1637037.1"/>
    </source>
</evidence>
<gene>
    <name evidence="1" type="ORF">SLS58_009477</name>
</gene>
<proteinExistence type="predicted"/>
<protein>
    <submittedName>
        <fullName evidence="1">Uncharacterized protein</fullName>
    </submittedName>
</protein>
<reference evidence="1 2" key="1">
    <citation type="journal article" date="2023" name="Plant Dis.">
        <title>First Report of Diplodia intermedia Causing Canker and Dieback Diseases on Apple Trees in Canada.</title>
        <authorList>
            <person name="Ellouze W."/>
            <person name="Ilyukhin E."/>
            <person name="Sulman M."/>
            <person name="Ali S."/>
        </authorList>
    </citation>
    <scope>NUCLEOTIDE SEQUENCE [LARGE SCALE GENOMIC DNA]</scope>
    <source>
        <strain evidence="1 2">M45-28</strain>
    </source>
</reference>